<dbReference type="PANTHER" id="PTHR42749:SF1">
    <property type="entry name" value="CELL SHAPE-DETERMINING PROTEIN MREB"/>
    <property type="match status" value="1"/>
</dbReference>
<dbReference type="Gene3D" id="3.90.640.10">
    <property type="entry name" value="Actin, Chain A, domain 4"/>
    <property type="match status" value="1"/>
</dbReference>
<proteinExistence type="predicted"/>
<dbReference type="RefSeq" id="WP_085164684.1">
    <property type="nucleotide sequence ID" value="NZ_JACKSS010000101.1"/>
</dbReference>
<accession>A0A1X1ZNS8</accession>
<feature type="compositionally biased region" description="Polar residues" evidence="4">
    <location>
        <begin position="494"/>
        <end position="508"/>
    </location>
</feature>
<dbReference type="OrthoDB" id="5173286at2"/>
<feature type="compositionally biased region" description="Low complexity" evidence="4">
    <location>
        <begin position="509"/>
        <end position="521"/>
    </location>
</feature>
<evidence type="ECO:0000256" key="1">
    <source>
        <dbReference type="ARBA" id="ARBA00022741"/>
    </source>
</evidence>
<keyword evidence="3" id="KW-0143">Chaperone</keyword>
<comment type="caution">
    <text evidence="6">The sequence shown here is derived from an EMBL/GenBank/DDBJ whole genome shotgun (WGS) entry which is preliminary data.</text>
</comment>
<dbReference type="InterPro" id="IPR043129">
    <property type="entry name" value="ATPase_NBD"/>
</dbReference>
<evidence type="ECO:0000256" key="4">
    <source>
        <dbReference type="SAM" id="MobiDB-lite"/>
    </source>
</evidence>
<feature type="region of interest" description="Disordered" evidence="4">
    <location>
        <begin position="395"/>
        <end position="422"/>
    </location>
</feature>
<gene>
    <name evidence="6" type="ORF">AWC17_02770</name>
</gene>
<dbReference type="GO" id="GO:0005524">
    <property type="term" value="F:ATP binding"/>
    <property type="evidence" value="ECO:0007669"/>
    <property type="project" value="UniProtKB-KW"/>
</dbReference>
<evidence type="ECO:0000256" key="2">
    <source>
        <dbReference type="ARBA" id="ARBA00022840"/>
    </source>
</evidence>
<dbReference type="CDD" id="cd10170">
    <property type="entry name" value="ASKHA_NBD_HSP70"/>
    <property type="match status" value="1"/>
</dbReference>
<dbReference type="SUPFAM" id="SSF53067">
    <property type="entry name" value="Actin-like ATPase domain"/>
    <property type="match status" value="1"/>
</dbReference>
<dbReference type="EMBL" id="LQPH01000107">
    <property type="protein sequence ID" value="ORW25049.1"/>
    <property type="molecule type" value="Genomic_DNA"/>
</dbReference>
<evidence type="ECO:0000256" key="3">
    <source>
        <dbReference type="ARBA" id="ARBA00023186"/>
    </source>
</evidence>
<feature type="compositionally biased region" description="Low complexity" evidence="4">
    <location>
        <begin position="458"/>
        <end position="478"/>
    </location>
</feature>
<dbReference type="Pfam" id="PF00012">
    <property type="entry name" value="HSP70"/>
    <property type="match status" value="1"/>
</dbReference>
<dbReference type="STRING" id="244292.ABW17_15670"/>
<keyword evidence="1" id="KW-0547">Nucleotide-binding</keyword>
<keyword evidence="5" id="KW-0812">Transmembrane</keyword>
<feature type="compositionally biased region" description="Polar residues" evidence="4">
    <location>
        <begin position="398"/>
        <end position="416"/>
    </location>
</feature>
<evidence type="ECO:0000313" key="7">
    <source>
        <dbReference type="Proteomes" id="UP000193781"/>
    </source>
</evidence>
<evidence type="ECO:0000256" key="5">
    <source>
        <dbReference type="SAM" id="Phobius"/>
    </source>
</evidence>
<dbReference type="AlphaFoldDB" id="A0A1X1ZNS8"/>
<organism evidence="6 7">
    <name type="scientific">Mycobacterium nebraskense</name>
    <dbReference type="NCBI Taxonomy" id="244292"/>
    <lineage>
        <taxon>Bacteria</taxon>
        <taxon>Bacillati</taxon>
        <taxon>Actinomycetota</taxon>
        <taxon>Actinomycetes</taxon>
        <taxon>Mycobacteriales</taxon>
        <taxon>Mycobacteriaceae</taxon>
        <taxon>Mycobacterium</taxon>
    </lineage>
</organism>
<dbReference type="PANTHER" id="PTHR42749">
    <property type="entry name" value="CELL SHAPE-DETERMINING PROTEIN MREB"/>
    <property type="match status" value="1"/>
</dbReference>
<dbReference type="InterPro" id="IPR013126">
    <property type="entry name" value="Hsp_70_fam"/>
</dbReference>
<evidence type="ECO:0000313" key="6">
    <source>
        <dbReference type="EMBL" id="ORW25049.1"/>
    </source>
</evidence>
<feature type="transmembrane region" description="Helical" evidence="5">
    <location>
        <begin position="430"/>
        <end position="452"/>
    </location>
</feature>
<protein>
    <submittedName>
        <fullName evidence="6">Molecular chaperone</fullName>
    </submittedName>
</protein>
<sequence length="579" mass="59041">MANGAGTALGLSIGATNLAAVAAGQAITRKPVLTLYPERAPEVGIPAENPRLNQPGLVLTGFVNRVSDPRGIVAADGSVHRSEELIADAMRALAYAVTNGRPLPESVAVTYPAHWASPAVDAVGTALSSVAEWSNRARPLLLIPDAAATLLAVRTNPGIPRSGTVAVCDFGGSGTNITFMRADGDYQALAPTVRLHDFSGDLIDQALLSAVISNMPSTASFDPSGTVAIGSLSRLRTACRIAKEELSSNTATTLTDGLTGEIRVTRDELDEAIRTPLDRFVAVLESALARNGIQDLVAVVSAGGGGNIPATTTTLSQYFRVPVITTPRPQLTAATGAALRAAHGPGETLTTASALAPSAPVTATAQAPVRAIPDIRSAEETATARAAPAAGAMAVRAWSQTGNQSRVTSNDAQGESASPKRKRRMFRLPVMAAIVGAAAAVLLVGTAVMIGLHSANKSATTPVTSSPVPAPPANTATAQPPPPTEEAPPPSTTDTNPPANTETPSTSVPSAKPQQAPPLAAAPVRPAIPRIPEAPLIPSVPGLNEPIPGLDRVNQIIQGIGGDLGIRGVPQLPQLGTTQ</sequence>
<name>A0A1X1ZNS8_9MYCO</name>
<keyword evidence="7" id="KW-1185">Reference proteome</keyword>
<keyword evidence="5" id="KW-1133">Transmembrane helix</keyword>
<dbReference type="GO" id="GO:0140662">
    <property type="term" value="F:ATP-dependent protein folding chaperone"/>
    <property type="evidence" value="ECO:0007669"/>
    <property type="project" value="InterPro"/>
</dbReference>
<keyword evidence="5" id="KW-0472">Membrane</keyword>
<reference evidence="6 7" key="1">
    <citation type="submission" date="2016-01" db="EMBL/GenBank/DDBJ databases">
        <title>The new phylogeny of the genus Mycobacterium.</title>
        <authorList>
            <person name="Tarcisio F."/>
            <person name="Conor M."/>
            <person name="Antonella G."/>
            <person name="Elisabetta G."/>
            <person name="Giulia F.S."/>
            <person name="Sara T."/>
            <person name="Anna F."/>
            <person name="Clotilde B."/>
            <person name="Roberto B."/>
            <person name="Veronica D.S."/>
            <person name="Fabio R."/>
            <person name="Monica P."/>
            <person name="Olivier J."/>
            <person name="Enrico T."/>
            <person name="Nicola S."/>
        </authorList>
    </citation>
    <scope>NUCLEOTIDE SEQUENCE [LARGE SCALE GENOMIC DNA]</scope>
    <source>
        <strain evidence="6 7">DSM 44803</strain>
    </source>
</reference>
<keyword evidence="2" id="KW-0067">ATP-binding</keyword>
<dbReference type="Proteomes" id="UP000193781">
    <property type="component" value="Unassembled WGS sequence"/>
</dbReference>
<feature type="compositionally biased region" description="Pro residues" evidence="4">
    <location>
        <begin position="479"/>
        <end position="491"/>
    </location>
</feature>
<feature type="region of interest" description="Disordered" evidence="4">
    <location>
        <begin position="458"/>
        <end position="521"/>
    </location>
</feature>
<dbReference type="Gene3D" id="3.30.420.40">
    <property type="match status" value="2"/>
</dbReference>